<keyword evidence="3" id="KW-0805">Transcription regulation</keyword>
<dbReference type="InterPro" id="IPR007219">
    <property type="entry name" value="XnlR_reg_dom"/>
</dbReference>
<dbReference type="AlphaFoldDB" id="A0A1B8GG22"/>
<dbReference type="SMART" id="SM00066">
    <property type="entry name" value="GAL4"/>
    <property type="match status" value="1"/>
</dbReference>
<dbReference type="InterPro" id="IPR036864">
    <property type="entry name" value="Zn2-C6_fun-type_DNA-bd_sf"/>
</dbReference>
<evidence type="ECO:0000256" key="6">
    <source>
        <dbReference type="SAM" id="MobiDB-lite"/>
    </source>
</evidence>
<evidence type="ECO:0000256" key="5">
    <source>
        <dbReference type="ARBA" id="ARBA00023242"/>
    </source>
</evidence>
<feature type="region of interest" description="Disordered" evidence="6">
    <location>
        <begin position="60"/>
        <end position="96"/>
    </location>
</feature>
<evidence type="ECO:0000256" key="3">
    <source>
        <dbReference type="ARBA" id="ARBA00023015"/>
    </source>
</evidence>
<dbReference type="Pfam" id="PF00172">
    <property type="entry name" value="Zn_clus"/>
    <property type="match status" value="1"/>
</dbReference>
<dbReference type="CDD" id="cd00067">
    <property type="entry name" value="GAL4"/>
    <property type="match status" value="1"/>
</dbReference>
<dbReference type="GO" id="GO:0000981">
    <property type="term" value="F:DNA-binding transcription factor activity, RNA polymerase II-specific"/>
    <property type="evidence" value="ECO:0007669"/>
    <property type="project" value="InterPro"/>
</dbReference>
<keyword evidence="9" id="KW-1185">Reference proteome</keyword>
<dbReference type="Proteomes" id="UP000091956">
    <property type="component" value="Unassembled WGS sequence"/>
</dbReference>
<dbReference type="SUPFAM" id="SSF57701">
    <property type="entry name" value="Zn2/Cys6 DNA-binding domain"/>
    <property type="match status" value="1"/>
</dbReference>
<dbReference type="Pfam" id="PF04082">
    <property type="entry name" value="Fungal_trans"/>
    <property type="match status" value="1"/>
</dbReference>
<dbReference type="PANTHER" id="PTHR47338:SF5">
    <property type="entry name" value="ZN(II)2CYS6 TRANSCRIPTION FACTOR (EUROFUNG)"/>
    <property type="match status" value="1"/>
</dbReference>
<evidence type="ECO:0000259" key="7">
    <source>
        <dbReference type="PROSITE" id="PS50048"/>
    </source>
</evidence>
<evidence type="ECO:0000256" key="4">
    <source>
        <dbReference type="ARBA" id="ARBA00023163"/>
    </source>
</evidence>
<feature type="compositionally biased region" description="Low complexity" evidence="6">
    <location>
        <begin position="66"/>
        <end position="79"/>
    </location>
</feature>
<comment type="subcellular location">
    <subcellularLocation>
        <location evidence="1">Nucleus</location>
    </subcellularLocation>
</comment>
<sequence length="532" mass="59239">MLAASGRPRKACSQCKGHKVRCSGDKPVCRRCSRLRHACIYSAKSVNSVNVPQVDGTSSLLQNARVTDTPPTPVSTTTPSREEGHSTYRGSYGAETTRNKYPIPPLLLTSPSQDYNLGIPESLVSSLIEVYYSDVYNASLLLHKRMFLEAVAAGTARPQVVLSVCAIASIFHLDSKNQTSLKEHGFSTQWAERAGKLAFQEVESPNEDNIVAFINLALFWYSQGSWRRSYIHKGNALQLAHLLGFGTERPDKAGSLESEIQRRRFWACYLMNCHAPESMSVPEISKTAQKLRLPWRDEDFEAGFCAEPGVSLDSGQSNEGIFCELVKAMTYWRAVFNLIKSPESSISARVSDIHALDAQIAEWWSKLPTSLHLTPSSISETPHSVLPKLLLIHTVHHQCLCALHSSIVPLFSWGASDNTWLTARNLSAQIAFEHACEASTLFEAILTNSNESSAIPSFIAYAAYCGCAIQIPFMWCSEPSVREKAHANVRTNIRMIHLSAKYWKFSALLVGFLSPIFRRKSDMIQDRMITFE</sequence>
<dbReference type="EMBL" id="KV460240">
    <property type="protein sequence ID" value="OBT94780.2"/>
    <property type="molecule type" value="Genomic_DNA"/>
</dbReference>
<proteinExistence type="predicted"/>
<evidence type="ECO:0000313" key="9">
    <source>
        <dbReference type="Proteomes" id="UP000091956"/>
    </source>
</evidence>
<dbReference type="STRING" id="342668.A0A1B8GG22"/>
<dbReference type="GO" id="GO:0005634">
    <property type="term" value="C:nucleus"/>
    <property type="evidence" value="ECO:0007669"/>
    <property type="project" value="UniProtKB-SubCell"/>
</dbReference>
<dbReference type="RefSeq" id="XP_059319528.1">
    <property type="nucleotide sequence ID" value="XM_059463792.1"/>
</dbReference>
<dbReference type="Gene3D" id="4.10.240.10">
    <property type="entry name" value="Zn(2)-C6 fungal-type DNA-binding domain"/>
    <property type="match status" value="1"/>
</dbReference>
<name>A0A1B8GG22_9PEZI</name>
<organism evidence="8 9">
    <name type="scientific">Pseudogymnoascus verrucosus</name>
    <dbReference type="NCBI Taxonomy" id="342668"/>
    <lineage>
        <taxon>Eukaryota</taxon>
        <taxon>Fungi</taxon>
        <taxon>Dikarya</taxon>
        <taxon>Ascomycota</taxon>
        <taxon>Pezizomycotina</taxon>
        <taxon>Leotiomycetes</taxon>
        <taxon>Thelebolales</taxon>
        <taxon>Thelebolaceae</taxon>
        <taxon>Pseudogymnoascus</taxon>
    </lineage>
</organism>
<dbReference type="PROSITE" id="PS00463">
    <property type="entry name" value="ZN2_CY6_FUNGAL_1"/>
    <property type="match status" value="1"/>
</dbReference>
<reference evidence="9" key="2">
    <citation type="journal article" date="2018" name="Nat. Commun.">
        <title>Extreme sensitivity to ultraviolet light in the fungal pathogen causing white-nose syndrome of bats.</title>
        <authorList>
            <person name="Palmer J.M."/>
            <person name="Drees K.P."/>
            <person name="Foster J.T."/>
            <person name="Lindner D.L."/>
        </authorList>
    </citation>
    <scope>NUCLEOTIDE SEQUENCE [LARGE SCALE GENOMIC DNA]</scope>
    <source>
        <strain evidence="9">UAMH 10579</strain>
    </source>
</reference>
<keyword evidence="4" id="KW-0804">Transcription</keyword>
<gene>
    <name evidence="8" type="ORF">VE01_06360</name>
</gene>
<dbReference type="InterPro" id="IPR001138">
    <property type="entry name" value="Zn2Cys6_DnaBD"/>
</dbReference>
<protein>
    <recommendedName>
        <fullName evidence="7">Zn(2)-C6 fungal-type domain-containing protein</fullName>
    </recommendedName>
</protein>
<dbReference type="PROSITE" id="PS50048">
    <property type="entry name" value="ZN2_CY6_FUNGAL_2"/>
    <property type="match status" value="1"/>
</dbReference>
<dbReference type="GeneID" id="28839746"/>
<evidence type="ECO:0000313" key="8">
    <source>
        <dbReference type="EMBL" id="OBT94780.2"/>
    </source>
</evidence>
<reference evidence="8 9" key="1">
    <citation type="submission" date="2016-03" db="EMBL/GenBank/DDBJ databases">
        <title>Comparative genomics of Pseudogymnoascus destructans, the fungus causing white-nose syndrome of bats.</title>
        <authorList>
            <person name="Palmer J.M."/>
            <person name="Drees K.P."/>
            <person name="Foster J.T."/>
            <person name="Lindner D.L."/>
        </authorList>
    </citation>
    <scope>NUCLEOTIDE SEQUENCE [LARGE SCALE GENOMIC DNA]</scope>
    <source>
        <strain evidence="8 9">UAMH 10579</strain>
    </source>
</reference>
<evidence type="ECO:0000256" key="2">
    <source>
        <dbReference type="ARBA" id="ARBA00022723"/>
    </source>
</evidence>
<dbReference type="CDD" id="cd12148">
    <property type="entry name" value="fungal_TF_MHR"/>
    <property type="match status" value="1"/>
</dbReference>
<feature type="domain" description="Zn(2)-C6 fungal-type" evidence="7">
    <location>
        <begin position="11"/>
        <end position="41"/>
    </location>
</feature>
<dbReference type="PANTHER" id="PTHR47338">
    <property type="entry name" value="ZN(II)2CYS6 TRANSCRIPTION FACTOR (EUROFUNG)-RELATED"/>
    <property type="match status" value="1"/>
</dbReference>
<dbReference type="GO" id="GO:0006351">
    <property type="term" value="P:DNA-templated transcription"/>
    <property type="evidence" value="ECO:0007669"/>
    <property type="project" value="InterPro"/>
</dbReference>
<dbReference type="InterPro" id="IPR050815">
    <property type="entry name" value="TF_fung"/>
</dbReference>
<dbReference type="GO" id="GO:0003677">
    <property type="term" value="F:DNA binding"/>
    <property type="evidence" value="ECO:0007669"/>
    <property type="project" value="InterPro"/>
</dbReference>
<accession>A0A1B8GG22</accession>
<keyword evidence="5" id="KW-0539">Nucleus</keyword>
<keyword evidence="2" id="KW-0479">Metal-binding</keyword>
<dbReference type="GO" id="GO:0008270">
    <property type="term" value="F:zinc ion binding"/>
    <property type="evidence" value="ECO:0007669"/>
    <property type="project" value="InterPro"/>
</dbReference>
<evidence type="ECO:0000256" key="1">
    <source>
        <dbReference type="ARBA" id="ARBA00004123"/>
    </source>
</evidence>